<keyword evidence="2 7" id="KW-0812">Transmembrane</keyword>
<dbReference type="SMART" id="SM00409">
    <property type="entry name" value="IG"/>
    <property type="match status" value="2"/>
</dbReference>
<evidence type="ECO:0000313" key="10">
    <source>
        <dbReference type="EMBL" id="RXM95812.1"/>
    </source>
</evidence>
<evidence type="ECO:0000256" key="7">
    <source>
        <dbReference type="SAM" id="Phobius"/>
    </source>
</evidence>
<evidence type="ECO:0000259" key="9">
    <source>
        <dbReference type="PROSITE" id="PS50835"/>
    </source>
</evidence>
<dbReference type="PANTHER" id="PTHR24100">
    <property type="entry name" value="BUTYROPHILIN"/>
    <property type="match status" value="1"/>
</dbReference>
<dbReference type="EMBL" id="SCEB01002079">
    <property type="protein sequence ID" value="RXM95812.1"/>
    <property type="molecule type" value="Genomic_DNA"/>
</dbReference>
<dbReference type="InterPro" id="IPR036179">
    <property type="entry name" value="Ig-like_dom_sf"/>
</dbReference>
<dbReference type="Gene3D" id="2.60.40.10">
    <property type="entry name" value="Immunoglobulins"/>
    <property type="match status" value="2"/>
</dbReference>
<feature type="compositionally biased region" description="Basic and acidic residues" evidence="6">
    <location>
        <begin position="287"/>
        <end position="299"/>
    </location>
</feature>
<dbReference type="SMART" id="SM00407">
    <property type="entry name" value="IGc1"/>
    <property type="match status" value="1"/>
</dbReference>
<dbReference type="InterPro" id="IPR053896">
    <property type="entry name" value="BTN3A2-like_Ig-C"/>
</dbReference>
<dbReference type="GO" id="GO:0009897">
    <property type="term" value="C:external side of plasma membrane"/>
    <property type="evidence" value="ECO:0007669"/>
    <property type="project" value="TreeGrafter"/>
</dbReference>
<evidence type="ECO:0000256" key="2">
    <source>
        <dbReference type="ARBA" id="ARBA00022692"/>
    </source>
</evidence>
<feature type="region of interest" description="Disordered" evidence="6">
    <location>
        <begin position="272"/>
        <end position="324"/>
    </location>
</feature>
<evidence type="ECO:0000313" key="11">
    <source>
        <dbReference type="Proteomes" id="UP000289886"/>
    </source>
</evidence>
<dbReference type="InterPro" id="IPR007110">
    <property type="entry name" value="Ig-like_dom"/>
</dbReference>
<dbReference type="Pfam" id="PF22705">
    <property type="entry name" value="C2-set_3"/>
    <property type="match status" value="1"/>
</dbReference>
<dbReference type="AlphaFoldDB" id="A0A444V5X7"/>
<reference evidence="10 11" key="1">
    <citation type="submission" date="2019-01" db="EMBL/GenBank/DDBJ databases">
        <title>Draft Genome and Complete Hox-Cluster Characterization of the Sterlet Sturgeon (Acipenser ruthenus).</title>
        <authorList>
            <person name="Wei Q."/>
        </authorList>
    </citation>
    <scope>NUCLEOTIDE SEQUENCE [LARGE SCALE GENOMIC DNA]</scope>
    <source>
        <strain evidence="10">WHYD16114868_AA</strain>
        <tissue evidence="10">Blood</tissue>
    </source>
</reference>
<comment type="caution">
    <text evidence="10">The sequence shown here is derived from an EMBL/GenBank/DDBJ whole genome shotgun (WGS) entry which is preliminary data.</text>
</comment>
<keyword evidence="3 7" id="KW-1133">Transmembrane helix</keyword>
<feature type="compositionally biased region" description="Polar residues" evidence="6">
    <location>
        <begin position="441"/>
        <end position="451"/>
    </location>
</feature>
<evidence type="ECO:0000256" key="4">
    <source>
        <dbReference type="ARBA" id="ARBA00023136"/>
    </source>
</evidence>
<feature type="domain" description="Ig-like" evidence="9">
    <location>
        <begin position="137"/>
        <end position="228"/>
    </location>
</feature>
<dbReference type="GO" id="GO:0001817">
    <property type="term" value="P:regulation of cytokine production"/>
    <property type="evidence" value="ECO:0007669"/>
    <property type="project" value="TreeGrafter"/>
</dbReference>
<protein>
    <submittedName>
        <fullName evidence="10">CD276 antigen</fullName>
    </submittedName>
</protein>
<proteinExistence type="predicted"/>
<feature type="domain" description="Ig-like" evidence="9">
    <location>
        <begin position="8"/>
        <end position="133"/>
    </location>
</feature>
<sequence length="482" mass="52208">MLLIFLTPALFALSVLAALDVHVPEDPVVARFGSDVTLNCSFSSGSAFNLSDLSIFWHLTDTKRPVHSFSSGQDQDEGGSYSNRTQLFLGELGSGNASLLLRRVQIQDEGSFTCFVRIREYNSAALLLQVAASYSKPQLTLEPDSNLRPGDEVSVSCLVYGGYPQASVLWQDGKGANLTENVTTSQVASDEGLFNVWSVLRVVLEPNSTYSCVVRNPVLGEETHASVTITGQHMSFPPLALWVTVGLAVCLLGLLIALAYICRHKIRESCKEGPAVEQGQETEDEESKTGERENIDVSKRGSPGDPQELREMLPMKEGRTAEEERVGKNKASSYMGLVVFGVFFGVSYDMVGALQFEVLMGIVGSQKFSSALGLVLLIEVFAVLIGPPSAELRADFLHGRLRVAAVFLCLASFCCISRDQRTADPPPGVGSDGEAAYPLGDSSNPRPANSDAQMMDEGVVLQEEEMRLNQVVLHCSVILNMN</sequence>
<dbReference type="SUPFAM" id="SSF48726">
    <property type="entry name" value="Immunoglobulin"/>
    <property type="match status" value="2"/>
</dbReference>
<dbReference type="InterPro" id="IPR003599">
    <property type="entry name" value="Ig_sub"/>
</dbReference>
<feature type="compositionally biased region" description="Basic and acidic residues" evidence="6">
    <location>
        <begin position="307"/>
        <end position="324"/>
    </location>
</feature>
<dbReference type="FunFam" id="2.60.40.10:FF:000438">
    <property type="entry name" value="CD276 antigen"/>
    <property type="match status" value="1"/>
</dbReference>
<feature type="transmembrane region" description="Helical" evidence="7">
    <location>
        <begin position="239"/>
        <end position="261"/>
    </location>
</feature>
<keyword evidence="5" id="KW-0393">Immunoglobulin domain</keyword>
<accession>A0A444V5X7</accession>
<dbReference type="InterPro" id="IPR013783">
    <property type="entry name" value="Ig-like_fold"/>
</dbReference>
<dbReference type="GO" id="GO:0050852">
    <property type="term" value="P:T cell receptor signaling pathway"/>
    <property type="evidence" value="ECO:0007669"/>
    <property type="project" value="TreeGrafter"/>
</dbReference>
<feature type="transmembrane region" description="Helical" evidence="7">
    <location>
        <begin position="368"/>
        <end position="386"/>
    </location>
</feature>
<keyword evidence="4 7" id="KW-0472">Membrane</keyword>
<dbReference type="Pfam" id="PF07686">
    <property type="entry name" value="V-set"/>
    <property type="match status" value="1"/>
</dbReference>
<evidence type="ECO:0000256" key="1">
    <source>
        <dbReference type="ARBA" id="ARBA00004370"/>
    </source>
</evidence>
<dbReference type="InterPro" id="IPR013106">
    <property type="entry name" value="Ig_V-set"/>
</dbReference>
<evidence type="ECO:0000256" key="6">
    <source>
        <dbReference type="SAM" id="MobiDB-lite"/>
    </source>
</evidence>
<name>A0A444V5X7_ACIRT</name>
<dbReference type="GO" id="GO:0005102">
    <property type="term" value="F:signaling receptor binding"/>
    <property type="evidence" value="ECO:0007669"/>
    <property type="project" value="TreeGrafter"/>
</dbReference>
<feature type="transmembrane region" description="Helical" evidence="7">
    <location>
        <begin position="334"/>
        <end position="356"/>
    </location>
</feature>
<evidence type="ECO:0000256" key="5">
    <source>
        <dbReference type="ARBA" id="ARBA00023319"/>
    </source>
</evidence>
<dbReference type="FunFam" id="2.60.40.10:FF:000088">
    <property type="entry name" value="Butyrophilin subfamily 1 member A1"/>
    <property type="match status" value="1"/>
</dbReference>
<dbReference type="PANTHER" id="PTHR24100:SF155">
    <property type="entry name" value="CD276 ANTIGEN"/>
    <property type="match status" value="1"/>
</dbReference>
<organism evidence="10 11">
    <name type="scientific">Acipenser ruthenus</name>
    <name type="common">Sterlet sturgeon</name>
    <dbReference type="NCBI Taxonomy" id="7906"/>
    <lineage>
        <taxon>Eukaryota</taxon>
        <taxon>Metazoa</taxon>
        <taxon>Chordata</taxon>
        <taxon>Craniata</taxon>
        <taxon>Vertebrata</taxon>
        <taxon>Euteleostomi</taxon>
        <taxon>Actinopterygii</taxon>
        <taxon>Chondrostei</taxon>
        <taxon>Acipenseriformes</taxon>
        <taxon>Acipenseridae</taxon>
        <taxon>Acipenser</taxon>
    </lineage>
</organism>
<feature type="chain" id="PRO_5019416653" evidence="8">
    <location>
        <begin position="18"/>
        <end position="482"/>
    </location>
</feature>
<keyword evidence="11" id="KW-1185">Reference proteome</keyword>
<dbReference type="Proteomes" id="UP000289886">
    <property type="component" value="Unassembled WGS sequence"/>
</dbReference>
<gene>
    <name evidence="10" type="ORF">EOD39_16435</name>
</gene>
<feature type="region of interest" description="Disordered" evidence="6">
    <location>
        <begin position="423"/>
        <end position="451"/>
    </location>
</feature>
<dbReference type="InterPro" id="IPR050504">
    <property type="entry name" value="IgSF_BTN/MOG"/>
</dbReference>
<keyword evidence="8" id="KW-0732">Signal</keyword>
<evidence type="ECO:0000256" key="3">
    <source>
        <dbReference type="ARBA" id="ARBA00022989"/>
    </source>
</evidence>
<feature type="signal peptide" evidence="8">
    <location>
        <begin position="1"/>
        <end position="17"/>
    </location>
</feature>
<comment type="subcellular location">
    <subcellularLocation>
        <location evidence="1">Membrane</location>
    </subcellularLocation>
</comment>
<dbReference type="InterPro" id="IPR003597">
    <property type="entry name" value="Ig_C1-set"/>
</dbReference>
<evidence type="ECO:0000256" key="8">
    <source>
        <dbReference type="SAM" id="SignalP"/>
    </source>
</evidence>
<dbReference type="PROSITE" id="PS50835">
    <property type="entry name" value="IG_LIKE"/>
    <property type="match status" value="2"/>
</dbReference>